<sequence>MIKRLSGMIKAKSEVTVTLRRCRRRRRPAPAKSEPIPELYLEGTVKSILMSHNVPPLAPHHSHLPADPSKVMSKAAEEAACRFSSTMTRLGTAAAPPDQQLQLPGLVLSLRRVQRLLRVDSTARPARAAVAVASEWFARAAWTLRILKAPLGGQRLQRCRGLAGVRARAIGRLEQTACDQHASQHHQSVAESLDPSTTGTSMSTFKEQRWQGCGSLPVLGQRRQRAEIPAGAVSIWWRRVVPGAFSDDASCCQRQGGRRSQQLLRLPMMARRNAATPTSGWPGSGNTAPKHALISGSDQGRPLYVAKANIDGEWCAGKYIPDYGKAYSPARR</sequence>
<name>A0A1I8FDP9_9PLAT</name>
<dbReference type="AlphaFoldDB" id="A0A1I8FDP9"/>
<organism evidence="2 3">
    <name type="scientific">Macrostomum lignano</name>
    <dbReference type="NCBI Taxonomy" id="282301"/>
    <lineage>
        <taxon>Eukaryota</taxon>
        <taxon>Metazoa</taxon>
        <taxon>Spiralia</taxon>
        <taxon>Lophotrochozoa</taxon>
        <taxon>Platyhelminthes</taxon>
        <taxon>Rhabditophora</taxon>
        <taxon>Macrostomorpha</taxon>
        <taxon>Macrostomida</taxon>
        <taxon>Macrostomidae</taxon>
        <taxon>Macrostomum</taxon>
    </lineage>
</organism>
<evidence type="ECO:0000313" key="2">
    <source>
        <dbReference type="Proteomes" id="UP000095280"/>
    </source>
</evidence>
<reference evidence="3" key="1">
    <citation type="submission" date="2016-11" db="UniProtKB">
        <authorList>
            <consortium name="WormBaseParasite"/>
        </authorList>
    </citation>
    <scope>IDENTIFICATION</scope>
</reference>
<evidence type="ECO:0000256" key="1">
    <source>
        <dbReference type="SAM" id="MobiDB-lite"/>
    </source>
</evidence>
<feature type="compositionally biased region" description="Polar residues" evidence="1">
    <location>
        <begin position="185"/>
        <end position="203"/>
    </location>
</feature>
<accession>A0A1I8FDP9</accession>
<evidence type="ECO:0000313" key="3">
    <source>
        <dbReference type="WBParaSite" id="maker-unitig_30797-snap-gene-0.3-mRNA-1"/>
    </source>
</evidence>
<proteinExistence type="predicted"/>
<dbReference type="WBParaSite" id="maker-unitig_30797-snap-gene-0.3-mRNA-1">
    <property type="protein sequence ID" value="maker-unitig_30797-snap-gene-0.3-mRNA-1"/>
    <property type="gene ID" value="maker-unitig_30797-snap-gene-0.3"/>
</dbReference>
<protein>
    <submittedName>
        <fullName evidence="3">DUF3421 domain-containing protein</fullName>
    </submittedName>
</protein>
<keyword evidence="2" id="KW-1185">Reference proteome</keyword>
<dbReference type="Proteomes" id="UP000095280">
    <property type="component" value="Unplaced"/>
</dbReference>
<feature type="region of interest" description="Disordered" evidence="1">
    <location>
        <begin position="182"/>
        <end position="203"/>
    </location>
</feature>